<evidence type="ECO:0000313" key="5">
    <source>
        <dbReference type="EMBL" id="HIR51142.1"/>
    </source>
</evidence>
<keyword evidence="3" id="KW-1133">Transmembrane helix</keyword>
<accession>A0A9D1IXF2</accession>
<dbReference type="SUPFAM" id="SSF109998">
    <property type="entry name" value="Triger factor/SurA peptide-binding domain-like"/>
    <property type="match status" value="1"/>
</dbReference>
<keyword evidence="3" id="KW-0812">Transmembrane</keyword>
<dbReference type="InterPro" id="IPR046357">
    <property type="entry name" value="PPIase_dom_sf"/>
</dbReference>
<dbReference type="AlphaFoldDB" id="A0A9D1IXF2"/>
<dbReference type="PANTHER" id="PTHR47245:SF2">
    <property type="entry name" value="PEPTIDYL-PROLYL CIS-TRANS ISOMERASE HP_0175-RELATED"/>
    <property type="match status" value="1"/>
</dbReference>
<dbReference type="InterPro" id="IPR027304">
    <property type="entry name" value="Trigger_fact/SurA_dom_sf"/>
</dbReference>
<protein>
    <submittedName>
        <fullName evidence="5">Peptidylprolyl isomerase</fullName>
    </submittedName>
</protein>
<feature type="region of interest" description="Disordered" evidence="2">
    <location>
        <begin position="102"/>
        <end position="130"/>
    </location>
</feature>
<feature type="transmembrane region" description="Helical" evidence="3">
    <location>
        <begin position="78"/>
        <end position="97"/>
    </location>
</feature>
<keyword evidence="3" id="KW-0472">Membrane</keyword>
<feature type="compositionally biased region" description="Polar residues" evidence="2">
    <location>
        <begin position="107"/>
        <end position="130"/>
    </location>
</feature>
<feature type="compositionally biased region" description="Low complexity" evidence="2">
    <location>
        <begin position="527"/>
        <end position="551"/>
    </location>
</feature>
<feature type="domain" description="PpiC" evidence="4">
    <location>
        <begin position="371"/>
        <end position="478"/>
    </location>
</feature>
<dbReference type="EMBL" id="DVHE01000058">
    <property type="protein sequence ID" value="HIR51142.1"/>
    <property type="molecule type" value="Genomic_DNA"/>
</dbReference>
<dbReference type="Proteomes" id="UP000824239">
    <property type="component" value="Unassembled WGS sequence"/>
</dbReference>
<feature type="compositionally biased region" description="Acidic residues" evidence="2">
    <location>
        <begin position="50"/>
        <end position="60"/>
    </location>
</feature>
<feature type="compositionally biased region" description="Low complexity" evidence="2">
    <location>
        <begin position="559"/>
        <end position="570"/>
    </location>
</feature>
<dbReference type="Pfam" id="PF13616">
    <property type="entry name" value="Rotamase_3"/>
    <property type="match status" value="1"/>
</dbReference>
<dbReference type="InterPro" id="IPR000297">
    <property type="entry name" value="PPIase_PpiC"/>
</dbReference>
<comment type="caution">
    <text evidence="5">The sequence shown here is derived from an EMBL/GenBank/DDBJ whole genome shotgun (WGS) entry which is preliminary data.</text>
</comment>
<gene>
    <name evidence="5" type="ORF">IAA53_07635</name>
</gene>
<evidence type="ECO:0000256" key="3">
    <source>
        <dbReference type="SAM" id="Phobius"/>
    </source>
</evidence>
<evidence type="ECO:0000259" key="4">
    <source>
        <dbReference type="PROSITE" id="PS50198"/>
    </source>
</evidence>
<dbReference type="PROSITE" id="PS50198">
    <property type="entry name" value="PPIC_PPIASE_2"/>
    <property type="match status" value="1"/>
</dbReference>
<evidence type="ECO:0000256" key="2">
    <source>
        <dbReference type="SAM" id="MobiDB-lite"/>
    </source>
</evidence>
<organism evidence="5 6">
    <name type="scientific">Candidatus Avoscillospira avicola</name>
    <dbReference type="NCBI Taxonomy" id="2840706"/>
    <lineage>
        <taxon>Bacteria</taxon>
        <taxon>Bacillati</taxon>
        <taxon>Bacillota</taxon>
        <taxon>Clostridia</taxon>
        <taxon>Eubacteriales</taxon>
        <taxon>Oscillospiraceae</taxon>
        <taxon>Oscillospiraceae incertae sedis</taxon>
        <taxon>Candidatus Avoscillospira</taxon>
    </lineage>
</organism>
<dbReference type="PANTHER" id="PTHR47245">
    <property type="entry name" value="PEPTIDYLPROLYL ISOMERASE"/>
    <property type="match status" value="1"/>
</dbReference>
<dbReference type="Gene3D" id="3.10.50.40">
    <property type="match status" value="1"/>
</dbReference>
<feature type="region of interest" description="Disordered" evidence="2">
    <location>
        <begin position="527"/>
        <end position="576"/>
    </location>
</feature>
<keyword evidence="1 5" id="KW-0413">Isomerase</keyword>
<evidence type="ECO:0000256" key="1">
    <source>
        <dbReference type="PROSITE-ProRule" id="PRU00278"/>
    </source>
</evidence>
<keyword evidence="1" id="KW-0697">Rotamase</keyword>
<name>A0A9D1IXF2_9FIRM</name>
<reference evidence="5" key="1">
    <citation type="submission" date="2020-10" db="EMBL/GenBank/DDBJ databases">
        <authorList>
            <person name="Gilroy R."/>
        </authorList>
    </citation>
    <scope>NUCLEOTIDE SEQUENCE</scope>
    <source>
        <strain evidence="5">ChiBcec15-4380</strain>
    </source>
</reference>
<proteinExistence type="predicted"/>
<feature type="compositionally biased region" description="Low complexity" evidence="2">
    <location>
        <begin position="32"/>
        <end position="46"/>
    </location>
</feature>
<dbReference type="SUPFAM" id="SSF54534">
    <property type="entry name" value="FKBP-like"/>
    <property type="match status" value="1"/>
</dbReference>
<feature type="region of interest" description="Disordered" evidence="2">
    <location>
        <begin position="14"/>
        <end position="72"/>
    </location>
</feature>
<reference evidence="5" key="2">
    <citation type="journal article" date="2021" name="PeerJ">
        <title>Extensive microbial diversity within the chicken gut microbiome revealed by metagenomics and culture.</title>
        <authorList>
            <person name="Gilroy R."/>
            <person name="Ravi A."/>
            <person name="Getino M."/>
            <person name="Pursley I."/>
            <person name="Horton D.L."/>
            <person name="Alikhan N.F."/>
            <person name="Baker D."/>
            <person name="Gharbi K."/>
            <person name="Hall N."/>
            <person name="Watson M."/>
            <person name="Adriaenssens E.M."/>
            <person name="Foster-Nyarko E."/>
            <person name="Jarju S."/>
            <person name="Secka A."/>
            <person name="Antonio M."/>
            <person name="Oren A."/>
            <person name="Chaudhuri R.R."/>
            <person name="La Ragione R."/>
            <person name="Hildebrand F."/>
            <person name="Pallen M.J."/>
        </authorList>
    </citation>
    <scope>NUCLEOTIDE SEQUENCE</scope>
    <source>
        <strain evidence="5">ChiBcec15-4380</strain>
    </source>
</reference>
<evidence type="ECO:0000313" key="6">
    <source>
        <dbReference type="Proteomes" id="UP000824239"/>
    </source>
</evidence>
<dbReference type="InterPro" id="IPR050245">
    <property type="entry name" value="PrsA_foldase"/>
</dbReference>
<sequence length="576" mass="62414">MKFCKYCHTAMEDDAQSCPSCGKPWEPEEAPADAPAAADVTDAPVAQDSPAEEATTEEATADAREVTAAPSSKKKAPVGLLVGLFLTAALAVALVVGKSAYDRSRAESSAPTESMDSQGETGDTAPTQTPVTDEEAAANPALHNNAYGYRSYSVNFAPQEDGTVTYSYLNQDSETVTLDDAQVEALMDQVVATCGSLELTNRELLYYYQQQYYAFYNSLGSYGMYLSYMIDTTKGFDEQLNPMGDGTWQQFFITASLEAFHQTAALYDEAMANGYQLDETAQAALDALADDLNSIAQQYGLADAEAYLDDVFGPAASLETYLRFAEINQIASGYANSLSNAWSFTEQEISDYYDENAQTLQENYGLEKLDQNVVNVRHILIQPEDTESEESWAEAEAEAQRIYDEWKAGEATEESFAALATEYTQDPGSQSTGGLYEDVYPGQMVQPFNDWCFAQGRAVSDSGIVKTDYGYHIMYFSGEGDYVYWKMAVESMLRNEAFSEQLTTLTESYAMTSDEGLCAILDRNTPTVPTAETEGTAGTAEVTESGETAGASETGGNGEADSTTDTAAETDAADAE</sequence>
<dbReference type="GO" id="GO:0003755">
    <property type="term" value="F:peptidyl-prolyl cis-trans isomerase activity"/>
    <property type="evidence" value="ECO:0007669"/>
    <property type="project" value="UniProtKB-KW"/>
</dbReference>